<dbReference type="InterPro" id="IPR044814">
    <property type="entry name" value="Terpene_cyclase_plant_C1"/>
</dbReference>
<evidence type="ECO:0000256" key="2">
    <source>
        <dbReference type="ARBA" id="ARBA00022723"/>
    </source>
</evidence>
<dbReference type="Pfam" id="PF03936">
    <property type="entry name" value="Terpene_synth_C"/>
    <property type="match status" value="1"/>
</dbReference>
<dbReference type="SFLD" id="SFLDG01019">
    <property type="entry name" value="Terpene_Cyclase_Like_1_C_Termi"/>
    <property type="match status" value="1"/>
</dbReference>
<evidence type="ECO:0000313" key="7">
    <source>
        <dbReference type="Proteomes" id="UP000541444"/>
    </source>
</evidence>
<organism evidence="6 7">
    <name type="scientific">Kingdonia uniflora</name>
    <dbReference type="NCBI Taxonomy" id="39325"/>
    <lineage>
        <taxon>Eukaryota</taxon>
        <taxon>Viridiplantae</taxon>
        <taxon>Streptophyta</taxon>
        <taxon>Embryophyta</taxon>
        <taxon>Tracheophyta</taxon>
        <taxon>Spermatophyta</taxon>
        <taxon>Magnoliopsida</taxon>
        <taxon>Ranunculales</taxon>
        <taxon>Circaeasteraceae</taxon>
        <taxon>Kingdonia</taxon>
    </lineage>
</organism>
<dbReference type="CDD" id="cd00684">
    <property type="entry name" value="Terpene_cyclase_plant_C1"/>
    <property type="match status" value="1"/>
</dbReference>
<dbReference type="Gene3D" id="1.50.10.130">
    <property type="entry name" value="Terpene synthase, N-terminal domain"/>
    <property type="match status" value="1"/>
</dbReference>
<dbReference type="PANTHER" id="PTHR31225:SF252">
    <property type="entry name" value="TERPENE SYNTHASE 12-RELATED"/>
    <property type="match status" value="1"/>
</dbReference>
<dbReference type="InterPro" id="IPR036965">
    <property type="entry name" value="Terpene_synth_N_sf"/>
</dbReference>
<dbReference type="SFLD" id="SFLDS00005">
    <property type="entry name" value="Isoprenoid_Synthase_Type_I"/>
    <property type="match status" value="1"/>
</dbReference>
<dbReference type="SUPFAM" id="SSF48239">
    <property type="entry name" value="Terpenoid cyclases/Protein prenyltransferases"/>
    <property type="match status" value="1"/>
</dbReference>
<dbReference type="InterPro" id="IPR034741">
    <property type="entry name" value="Terpene_cyclase-like_1_C"/>
</dbReference>
<dbReference type="Proteomes" id="UP000541444">
    <property type="component" value="Unassembled WGS sequence"/>
</dbReference>
<name>A0A7J7NRG7_9MAGN</name>
<dbReference type="FunFam" id="1.10.600.10:FF:000007">
    <property type="entry name" value="Isoprene synthase, chloroplastic"/>
    <property type="match status" value="1"/>
</dbReference>
<comment type="caution">
    <text evidence="6">The sequence shown here is derived from an EMBL/GenBank/DDBJ whole genome shotgun (WGS) entry which is preliminary data.</text>
</comment>
<dbReference type="GO" id="GO:0000287">
    <property type="term" value="F:magnesium ion binding"/>
    <property type="evidence" value="ECO:0007669"/>
    <property type="project" value="InterPro"/>
</dbReference>
<dbReference type="InterPro" id="IPR008949">
    <property type="entry name" value="Isoprenoid_synthase_dom_sf"/>
</dbReference>
<dbReference type="InterPro" id="IPR050148">
    <property type="entry name" value="Terpene_synthase-like"/>
</dbReference>
<protein>
    <submittedName>
        <fullName evidence="6">Uncharacterized protein</fullName>
    </submittedName>
</protein>
<dbReference type="FunFam" id="1.50.10.130:FF:000001">
    <property type="entry name" value="Isoprene synthase, chloroplastic"/>
    <property type="match status" value="1"/>
</dbReference>
<gene>
    <name evidence="6" type="ORF">GIB67_004085</name>
</gene>
<dbReference type="InterPro" id="IPR008930">
    <property type="entry name" value="Terpenoid_cyclase/PrenylTrfase"/>
</dbReference>
<proteinExistence type="predicted"/>
<dbReference type="SUPFAM" id="SSF48576">
    <property type="entry name" value="Terpenoid synthases"/>
    <property type="match status" value="1"/>
</dbReference>
<sequence>MHGTYSLWFQNNKFKEKNTMELTVAIKPGSLDSKRKNYQYKPTIWDCNFIESLKSNYMGETCSSRRQKMQERVRVMLKETPEKLTSLELIDDLERLGLGYLFEEEIKQSLVGIYGNIANDMWMKDNLYATALHFRVLRQHGYQVSQENFVGFIGVEPYFKESLQEDVKGMLSLYEAAHVALEGEHILMEAKEFTRKHLKGHRRNLEPSIVKQVNRSLEVPLHWRMQKSESRWYIDAVEGERTVNPVLLELAKLEFNMVQATLQKDLKNMSRWWRNIGLGTELSFARDRLAESFLASVGIAHLPQDSRCREWLTKVMNFVLIVDDIYDIFASVDELELFSNAFERWDSNQLHKLPYYMQICFLALFNTINEMAYVILKEQGCDFLPYMKKSWANFTKAMLVEAKWCKTGYTPSLQEYLDNGWLSSSGSVILVHAFFAINQNITIDALENLESDKELLYYSSMILRLCNDLATSSAELKRGDTSSSILSYMHESNASEKEAREHIRVLIMNTWRKMNASITNSPYNIQFVNIAINLARTSLFVYQYGDGIGVEISKTRDHILSLIVNPTE</sequence>
<dbReference type="PANTHER" id="PTHR31225">
    <property type="entry name" value="OS04G0344100 PROTEIN-RELATED"/>
    <property type="match status" value="1"/>
</dbReference>
<accession>A0A7J7NRG7</accession>
<evidence type="ECO:0000256" key="3">
    <source>
        <dbReference type="ARBA" id="ARBA00022842"/>
    </source>
</evidence>
<dbReference type="InterPro" id="IPR001906">
    <property type="entry name" value="Terpene_synth_N"/>
</dbReference>
<evidence type="ECO:0000256" key="1">
    <source>
        <dbReference type="ARBA" id="ARBA00001946"/>
    </source>
</evidence>
<dbReference type="AlphaFoldDB" id="A0A7J7NRG7"/>
<evidence type="ECO:0000259" key="4">
    <source>
        <dbReference type="Pfam" id="PF01397"/>
    </source>
</evidence>
<dbReference type="Gene3D" id="1.10.600.10">
    <property type="entry name" value="Farnesyl Diphosphate Synthase"/>
    <property type="match status" value="1"/>
</dbReference>
<feature type="domain" description="Terpene synthase metal-binding" evidence="5">
    <location>
        <begin position="275"/>
        <end position="513"/>
    </location>
</feature>
<dbReference type="InterPro" id="IPR005630">
    <property type="entry name" value="Terpene_synthase_metal-bd"/>
</dbReference>
<keyword evidence="7" id="KW-1185">Reference proteome</keyword>
<dbReference type="OrthoDB" id="1936865at2759"/>
<evidence type="ECO:0000259" key="5">
    <source>
        <dbReference type="Pfam" id="PF03936"/>
    </source>
</evidence>
<feature type="domain" description="Terpene synthase N-terminal" evidence="4">
    <location>
        <begin position="44"/>
        <end position="217"/>
    </location>
</feature>
<keyword evidence="2" id="KW-0479">Metal-binding</keyword>
<evidence type="ECO:0000313" key="6">
    <source>
        <dbReference type="EMBL" id="KAF6169693.1"/>
    </source>
</evidence>
<dbReference type="Pfam" id="PF01397">
    <property type="entry name" value="Terpene_synth"/>
    <property type="match status" value="1"/>
</dbReference>
<dbReference type="GO" id="GO:0016102">
    <property type="term" value="P:diterpenoid biosynthetic process"/>
    <property type="evidence" value="ECO:0007669"/>
    <property type="project" value="InterPro"/>
</dbReference>
<dbReference type="GO" id="GO:0010333">
    <property type="term" value="F:terpene synthase activity"/>
    <property type="evidence" value="ECO:0007669"/>
    <property type="project" value="InterPro"/>
</dbReference>
<reference evidence="6 7" key="1">
    <citation type="journal article" date="2020" name="IScience">
        <title>Genome Sequencing of the Endangered Kingdonia uniflora (Circaeasteraceae, Ranunculales) Reveals Potential Mechanisms of Evolutionary Specialization.</title>
        <authorList>
            <person name="Sun Y."/>
            <person name="Deng T."/>
            <person name="Zhang A."/>
            <person name="Moore M.J."/>
            <person name="Landis J.B."/>
            <person name="Lin N."/>
            <person name="Zhang H."/>
            <person name="Zhang X."/>
            <person name="Huang J."/>
            <person name="Zhang X."/>
            <person name="Sun H."/>
            <person name="Wang H."/>
        </authorList>
    </citation>
    <scope>NUCLEOTIDE SEQUENCE [LARGE SCALE GENOMIC DNA]</scope>
    <source>
        <strain evidence="6">TB1705</strain>
        <tissue evidence="6">Leaf</tissue>
    </source>
</reference>
<comment type="cofactor">
    <cofactor evidence="1">
        <name>Mg(2+)</name>
        <dbReference type="ChEBI" id="CHEBI:18420"/>
    </cofactor>
</comment>
<keyword evidence="3" id="KW-0460">Magnesium</keyword>
<dbReference type="EMBL" id="JACGCM010000628">
    <property type="protein sequence ID" value="KAF6169693.1"/>
    <property type="molecule type" value="Genomic_DNA"/>
</dbReference>